<dbReference type="AlphaFoldDB" id="A0A0H4VS28"/>
<feature type="binding site" evidence="16">
    <location>
        <position position="252"/>
    </location>
    <ligand>
        <name>S-adenosyl-L-methionine</name>
        <dbReference type="ChEBI" id="CHEBI:59789"/>
        <label>2</label>
    </ligand>
</feature>
<feature type="binding site" evidence="16">
    <location>
        <position position="218"/>
    </location>
    <ligand>
        <name>S-adenosyl-L-methionine</name>
        <dbReference type="ChEBI" id="CHEBI:59789"/>
        <label>2</label>
    </ligand>
</feature>
<dbReference type="EMBL" id="CP010777">
    <property type="protein sequence ID" value="AKQ46767.1"/>
    <property type="molecule type" value="Genomic_DNA"/>
</dbReference>
<keyword evidence="6 15" id="KW-0963">Cytoplasm</keyword>
<dbReference type="PATRIC" id="fig|1379910.4.peg.3464"/>
<dbReference type="GO" id="GO:0051539">
    <property type="term" value="F:4 iron, 4 sulfur cluster binding"/>
    <property type="evidence" value="ECO:0007669"/>
    <property type="project" value="UniProtKB-KW"/>
</dbReference>
<evidence type="ECO:0000256" key="4">
    <source>
        <dbReference type="ARBA" id="ARBA00011245"/>
    </source>
</evidence>
<keyword evidence="10 15" id="KW-0408">Iron</keyword>
<dbReference type="GO" id="GO:0046872">
    <property type="term" value="F:metal ion binding"/>
    <property type="evidence" value="ECO:0007669"/>
    <property type="project" value="UniProtKB-KW"/>
</dbReference>
<dbReference type="UniPathway" id="UPA00251">
    <property type="reaction ID" value="UER00323"/>
</dbReference>
<evidence type="ECO:0000256" key="3">
    <source>
        <dbReference type="ARBA" id="ARBA00005493"/>
    </source>
</evidence>
<dbReference type="InterPro" id="IPR058240">
    <property type="entry name" value="rSAM_sf"/>
</dbReference>
<keyword evidence="8 15" id="KW-0479">Metal-binding</keyword>
<comment type="subcellular location">
    <subcellularLocation>
        <location evidence="1 15">Cytoplasm</location>
    </subcellularLocation>
</comment>
<dbReference type="PANTHER" id="PTHR13932:SF6">
    <property type="entry name" value="OXYGEN-INDEPENDENT COPROPORPHYRINOGEN III OXIDASE"/>
    <property type="match status" value="1"/>
</dbReference>
<keyword evidence="20" id="KW-1185">Reference proteome</keyword>
<comment type="catalytic activity">
    <reaction evidence="14 15">
        <text>coproporphyrinogen III + 2 S-adenosyl-L-methionine = protoporphyrinogen IX + 2 5'-deoxyadenosine + 2 L-methionine + 2 CO2</text>
        <dbReference type="Rhea" id="RHEA:15425"/>
        <dbReference type="ChEBI" id="CHEBI:16526"/>
        <dbReference type="ChEBI" id="CHEBI:17319"/>
        <dbReference type="ChEBI" id="CHEBI:57307"/>
        <dbReference type="ChEBI" id="CHEBI:57309"/>
        <dbReference type="ChEBI" id="CHEBI:57844"/>
        <dbReference type="ChEBI" id="CHEBI:59789"/>
        <dbReference type="EC" id="1.3.98.3"/>
    </reaction>
</comment>
<evidence type="ECO:0000256" key="5">
    <source>
        <dbReference type="ARBA" id="ARBA00022485"/>
    </source>
</evidence>
<dbReference type="PIRSF" id="PIRSF000167">
    <property type="entry name" value="HemN"/>
    <property type="match status" value="1"/>
</dbReference>
<evidence type="ECO:0000259" key="18">
    <source>
        <dbReference type="PROSITE" id="PS51918"/>
    </source>
</evidence>
<dbReference type="Gene3D" id="1.10.10.920">
    <property type="match status" value="1"/>
</dbReference>
<dbReference type="SFLD" id="SFLDG01082">
    <property type="entry name" value="B12-binding_domain_containing"/>
    <property type="match status" value="1"/>
</dbReference>
<dbReference type="InterPro" id="IPR034505">
    <property type="entry name" value="Coproporphyrinogen-III_oxidase"/>
</dbReference>
<dbReference type="STRING" id="1379910.TH63_15885"/>
<keyword evidence="11 15" id="KW-0411">Iron-sulfur</keyword>
<dbReference type="InterPro" id="IPR004558">
    <property type="entry name" value="Coprogen_oxidase_HemN"/>
</dbReference>
<comment type="pathway">
    <text evidence="2 15">Porphyrin-containing compound metabolism; protoporphyrin-IX biosynthesis; protoporphyrinogen-IX from coproporphyrinogen-III (AdoMet route): step 1/1.</text>
</comment>
<dbReference type="RefSeq" id="WP_048921809.1">
    <property type="nucleotide sequence ID" value="NZ_CP010777.1"/>
</dbReference>
<feature type="binding site" evidence="16">
    <location>
        <position position="64"/>
    </location>
    <ligand>
        <name>S-adenosyl-L-methionine</name>
        <dbReference type="ChEBI" id="CHEBI:59789"/>
        <label>1</label>
    </ligand>
</feature>
<keyword evidence="7 15" id="KW-0949">S-adenosyl-L-methionine</keyword>
<comment type="cofactor">
    <cofactor evidence="15 17">
        <name>[4Fe-4S] cluster</name>
        <dbReference type="ChEBI" id="CHEBI:49883"/>
    </cofactor>
    <text evidence="15 17">Binds 1 [4Fe-4S] cluster. The cluster is coordinated with 3 cysteines and an exchangeable S-adenosyl-L-methionine.</text>
</comment>
<evidence type="ECO:0000256" key="14">
    <source>
        <dbReference type="ARBA" id="ARBA00048321"/>
    </source>
</evidence>
<sequence>MDLQRTSSLSSSDLVRKYNVPVPRYTSYPTVPFWGNTLPATQAWQETLLSTFTASNKDEGISLYLHLPFCESLCTYCGCNKRITKNHGVEPIYLKAILQEWDKYLALFSEKPVIREIHLGGGTPTFFSPENLTHLLTKLLANADVHPQHEFSFEGHPNNTTAEHLQALYDIGFRRVSYGVQDLSEKVQKAINRIQPLKNLVQATELAREIGYTSVNYDLIYGLPFQTQESIAETFRQVIALKPDRIAYYSYAHVPWKEKSQRAYSEEDLPAEDEKLALYTLGQAMLLEAGYEDVGMDHFAFPEEELCVAQREGRLHRNFMGYTTNQTQLMVGLGVSAISDLYRGYVQNVKTVEEYYALLAMGEWPVMKGYLLTELDVQMRRHILDIACNGQTNWQDSPALALIEEKVVPALQDLAADGLIELGQNELKLTTTGRRFLRSVCAAFDLYLKATPAEGPAKPMFSKAV</sequence>
<feature type="binding site" evidence="16">
    <location>
        <position position="193"/>
    </location>
    <ligand>
        <name>S-adenosyl-L-methionine</name>
        <dbReference type="ChEBI" id="CHEBI:59789"/>
        <label>2</label>
    </ligand>
</feature>
<dbReference type="Proteomes" id="UP000036458">
    <property type="component" value="Chromosome"/>
</dbReference>
<dbReference type="EC" id="1.3.98.3" evidence="15"/>
<evidence type="ECO:0000256" key="17">
    <source>
        <dbReference type="PIRSR" id="PIRSR000167-2"/>
    </source>
</evidence>
<dbReference type="NCBIfam" id="TIGR00538">
    <property type="entry name" value="hemN"/>
    <property type="match status" value="1"/>
</dbReference>
<feature type="binding site" evidence="16">
    <location>
        <position position="338"/>
    </location>
    <ligand>
        <name>S-adenosyl-L-methionine</name>
        <dbReference type="ChEBI" id="CHEBI:59789"/>
        <label>1</label>
    </ligand>
</feature>
<feature type="binding site" evidence="16">
    <location>
        <position position="154"/>
    </location>
    <ligand>
        <name>S-adenosyl-L-methionine</name>
        <dbReference type="ChEBI" id="CHEBI:59789"/>
        <label>1</label>
    </ligand>
</feature>
<dbReference type="GO" id="GO:0051989">
    <property type="term" value="F:coproporphyrinogen dehydrogenase activity"/>
    <property type="evidence" value="ECO:0007669"/>
    <property type="project" value="UniProtKB-EC"/>
</dbReference>
<keyword evidence="5 15" id="KW-0004">4Fe-4S</keyword>
<dbReference type="InterPro" id="IPR006638">
    <property type="entry name" value="Elp3/MiaA/NifB-like_rSAM"/>
</dbReference>
<feature type="binding site" evidence="17">
    <location>
        <position position="77"/>
    </location>
    <ligand>
        <name>[4Fe-4S] cluster</name>
        <dbReference type="ChEBI" id="CHEBI:49883"/>
        <note>4Fe-4S-S-AdoMet</note>
    </ligand>
</feature>
<dbReference type="SFLD" id="SFLDS00029">
    <property type="entry name" value="Radical_SAM"/>
    <property type="match status" value="1"/>
</dbReference>
<feature type="binding site" evidence="16">
    <location>
        <begin position="122"/>
        <end position="123"/>
    </location>
    <ligand>
        <name>S-adenosyl-L-methionine</name>
        <dbReference type="ChEBI" id="CHEBI:59789"/>
        <label>2</label>
    </ligand>
</feature>
<dbReference type="InterPro" id="IPR007197">
    <property type="entry name" value="rSAM"/>
</dbReference>
<evidence type="ECO:0000256" key="2">
    <source>
        <dbReference type="ARBA" id="ARBA00004785"/>
    </source>
</evidence>
<evidence type="ECO:0000256" key="12">
    <source>
        <dbReference type="ARBA" id="ARBA00023244"/>
    </source>
</evidence>
<organism evidence="19 20">
    <name type="scientific">Rufibacter radiotolerans</name>
    <dbReference type="NCBI Taxonomy" id="1379910"/>
    <lineage>
        <taxon>Bacteria</taxon>
        <taxon>Pseudomonadati</taxon>
        <taxon>Bacteroidota</taxon>
        <taxon>Cytophagia</taxon>
        <taxon>Cytophagales</taxon>
        <taxon>Hymenobacteraceae</taxon>
        <taxon>Rufibacter</taxon>
    </lineage>
</organism>
<evidence type="ECO:0000256" key="11">
    <source>
        <dbReference type="ARBA" id="ARBA00023014"/>
    </source>
</evidence>
<comment type="similarity">
    <text evidence="3 15">Belongs to the anaerobic coproporphyrinogen-III oxidase family.</text>
</comment>
<dbReference type="PROSITE" id="PS51918">
    <property type="entry name" value="RADICAL_SAM"/>
    <property type="match status" value="1"/>
</dbReference>
<evidence type="ECO:0000256" key="9">
    <source>
        <dbReference type="ARBA" id="ARBA00023002"/>
    </source>
</evidence>
<dbReference type="CDD" id="cd01335">
    <property type="entry name" value="Radical_SAM"/>
    <property type="match status" value="1"/>
</dbReference>
<evidence type="ECO:0000313" key="19">
    <source>
        <dbReference type="EMBL" id="AKQ46767.1"/>
    </source>
</evidence>
<protein>
    <recommendedName>
        <fullName evidence="15">Coproporphyrinogen-III oxidase</fullName>
        <ecNumber evidence="15">1.3.98.3</ecNumber>
    </recommendedName>
</protein>
<evidence type="ECO:0000256" key="13">
    <source>
        <dbReference type="ARBA" id="ARBA00024295"/>
    </source>
</evidence>
<evidence type="ECO:0000256" key="8">
    <source>
        <dbReference type="ARBA" id="ARBA00022723"/>
    </source>
</evidence>
<dbReference type="InterPro" id="IPR023404">
    <property type="entry name" value="rSAM_horseshoe"/>
</dbReference>
<feature type="binding site" evidence="17">
    <location>
        <position position="70"/>
    </location>
    <ligand>
        <name>[4Fe-4S] cluster</name>
        <dbReference type="ChEBI" id="CHEBI:49883"/>
        <note>4Fe-4S-S-AdoMet</note>
    </ligand>
</feature>
<dbReference type="SMART" id="SM00729">
    <property type="entry name" value="Elp3"/>
    <property type="match status" value="1"/>
</dbReference>
<evidence type="ECO:0000313" key="20">
    <source>
        <dbReference type="Proteomes" id="UP000036458"/>
    </source>
</evidence>
<dbReference type="Gene3D" id="3.80.30.20">
    <property type="entry name" value="tm_1862 like domain"/>
    <property type="match status" value="1"/>
</dbReference>
<evidence type="ECO:0000256" key="6">
    <source>
        <dbReference type="ARBA" id="ARBA00022490"/>
    </source>
</evidence>
<evidence type="ECO:0000256" key="16">
    <source>
        <dbReference type="PIRSR" id="PIRSR000167-1"/>
    </source>
</evidence>
<dbReference type="SFLD" id="SFLDG01065">
    <property type="entry name" value="anaerobic_coproporphyrinogen-I"/>
    <property type="match status" value="1"/>
</dbReference>
<feature type="domain" description="Radical SAM core" evidence="18">
    <location>
        <begin position="55"/>
        <end position="292"/>
    </location>
</feature>
<proteinExistence type="inferred from homology"/>
<evidence type="ECO:0000256" key="7">
    <source>
        <dbReference type="ARBA" id="ARBA00022691"/>
    </source>
</evidence>
<feature type="binding site" evidence="16">
    <location>
        <begin position="76"/>
        <end position="78"/>
    </location>
    <ligand>
        <name>S-adenosyl-L-methionine</name>
        <dbReference type="ChEBI" id="CHEBI:59789"/>
        <label>2</label>
    </ligand>
</feature>
<name>A0A0H4VS28_9BACT</name>
<keyword evidence="12 15" id="KW-0627">Porphyrin biosynthesis</keyword>
<gene>
    <name evidence="19" type="ORF">TH63_15885</name>
</gene>
<dbReference type="GO" id="GO:0006782">
    <property type="term" value="P:protoporphyrinogen IX biosynthetic process"/>
    <property type="evidence" value="ECO:0007669"/>
    <property type="project" value="UniProtKB-UniPathway"/>
</dbReference>
<dbReference type="SUPFAM" id="SSF102114">
    <property type="entry name" value="Radical SAM enzymes"/>
    <property type="match status" value="1"/>
</dbReference>
<feature type="binding site" evidence="16">
    <location>
        <position position="121"/>
    </location>
    <ligand>
        <name>S-adenosyl-L-methionine</name>
        <dbReference type="ChEBI" id="CHEBI:59789"/>
        <label>1</label>
    </ligand>
</feature>
<dbReference type="GO" id="GO:0004109">
    <property type="term" value="F:coproporphyrinogen oxidase activity"/>
    <property type="evidence" value="ECO:0007669"/>
    <property type="project" value="InterPro"/>
</dbReference>
<evidence type="ECO:0000256" key="15">
    <source>
        <dbReference type="PIRNR" id="PIRNR000167"/>
    </source>
</evidence>
<dbReference type="KEGG" id="ruf:TH63_15885"/>
<keyword evidence="9 15" id="KW-0560">Oxidoreductase</keyword>
<evidence type="ECO:0000256" key="10">
    <source>
        <dbReference type="ARBA" id="ARBA00023004"/>
    </source>
</evidence>
<dbReference type="OrthoDB" id="9808022at2"/>
<evidence type="ECO:0000256" key="1">
    <source>
        <dbReference type="ARBA" id="ARBA00004496"/>
    </source>
</evidence>
<accession>A0A0H4VS28</accession>
<feature type="binding site" evidence="17">
    <location>
        <position position="74"/>
    </location>
    <ligand>
        <name>[4Fe-4S] cluster</name>
        <dbReference type="ChEBI" id="CHEBI:49883"/>
        <note>4Fe-4S-S-AdoMet</note>
    </ligand>
</feature>
<reference evidence="19 20" key="1">
    <citation type="submission" date="2015-01" db="EMBL/GenBank/DDBJ databases">
        <title>Rufibacter sp./DG31D/ whole genome sequencing.</title>
        <authorList>
            <person name="Kim M.K."/>
            <person name="Srinivasan S."/>
            <person name="Lee J.-J."/>
        </authorList>
    </citation>
    <scope>NUCLEOTIDE SEQUENCE [LARGE SCALE GENOMIC DNA]</scope>
    <source>
        <strain evidence="19 20">DG31D</strain>
    </source>
</reference>
<comment type="function">
    <text evidence="13">Involved in the heme biosynthesis. Catalyzes the anaerobic oxidative decarboxylation of propionate groups of rings A and B of coproporphyrinogen III to yield the vinyl groups in protoporphyrinogen IX.</text>
</comment>
<comment type="subunit">
    <text evidence="4">Monomer.</text>
</comment>
<dbReference type="GO" id="GO:0005737">
    <property type="term" value="C:cytoplasm"/>
    <property type="evidence" value="ECO:0007669"/>
    <property type="project" value="UniProtKB-SubCell"/>
</dbReference>
<dbReference type="Pfam" id="PF04055">
    <property type="entry name" value="Radical_SAM"/>
    <property type="match status" value="1"/>
</dbReference>
<dbReference type="PANTHER" id="PTHR13932">
    <property type="entry name" value="COPROPORPHYRINIGEN III OXIDASE"/>
    <property type="match status" value="1"/>
</dbReference>
<feature type="binding site" evidence="16">
    <location>
        <position position="181"/>
    </location>
    <ligand>
        <name>S-adenosyl-L-methionine</name>
        <dbReference type="ChEBI" id="CHEBI:59789"/>
        <label>2</label>
    </ligand>
</feature>